<evidence type="ECO:0000313" key="2">
    <source>
        <dbReference type="EMBL" id="GFY95161.1"/>
    </source>
</evidence>
<gene>
    <name evidence="2" type="ORF">Acr_10g0005460</name>
</gene>
<evidence type="ECO:0000313" key="3">
    <source>
        <dbReference type="Proteomes" id="UP000585474"/>
    </source>
</evidence>
<comment type="caution">
    <text evidence="2">The sequence shown here is derived from an EMBL/GenBank/DDBJ whole genome shotgun (WGS) entry which is preliminary data.</text>
</comment>
<dbReference type="Proteomes" id="UP000585474">
    <property type="component" value="Unassembled WGS sequence"/>
</dbReference>
<dbReference type="EMBL" id="BJWL01000010">
    <property type="protein sequence ID" value="GFY95161.1"/>
    <property type="molecule type" value="Genomic_DNA"/>
</dbReference>
<reference evidence="2 3" key="1">
    <citation type="submission" date="2019-07" db="EMBL/GenBank/DDBJ databases">
        <title>De Novo Assembly of kiwifruit Actinidia rufa.</title>
        <authorList>
            <person name="Sugita-Konishi S."/>
            <person name="Sato K."/>
            <person name="Mori E."/>
            <person name="Abe Y."/>
            <person name="Kisaki G."/>
            <person name="Hamano K."/>
            <person name="Suezawa K."/>
            <person name="Otani M."/>
            <person name="Fukuda T."/>
            <person name="Manabe T."/>
            <person name="Gomi K."/>
            <person name="Tabuchi M."/>
            <person name="Akimitsu K."/>
            <person name="Kataoka I."/>
        </authorList>
    </citation>
    <scope>NUCLEOTIDE SEQUENCE [LARGE SCALE GENOMIC DNA]</scope>
    <source>
        <strain evidence="3">cv. Fuchu</strain>
    </source>
</reference>
<dbReference type="InterPro" id="IPR005162">
    <property type="entry name" value="Retrotrans_gag_dom"/>
</dbReference>
<proteinExistence type="predicted"/>
<dbReference type="AlphaFoldDB" id="A0A7J0F933"/>
<dbReference type="Pfam" id="PF03732">
    <property type="entry name" value="Retrotrans_gag"/>
    <property type="match status" value="1"/>
</dbReference>
<feature type="domain" description="Retrotransposon gag" evidence="1">
    <location>
        <begin position="3"/>
        <end position="93"/>
    </location>
</feature>
<organism evidence="2 3">
    <name type="scientific">Actinidia rufa</name>
    <dbReference type="NCBI Taxonomy" id="165716"/>
    <lineage>
        <taxon>Eukaryota</taxon>
        <taxon>Viridiplantae</taxon>
        <taxon>Streptophyta</taxon>
        <taxon>Embryophyta</taxon>
        <taxon>Tracheophyta</taxon>
        <taxon>Spermatophyta</taxon>
        <taxon>Magnoliopsida</taxon>
        <taxon>eudicotyledons</taxon>
        <taxon>Gunneridae</taxon>
        <taxon>Pentapetalae</taxon>
        <taxon>asterids</taxon>
        <taxon>Ericales</taxon>
        <taxon>Actinidiaceae</taxon>
        <taxon>Actinidia</taxon>
    </lineage>
</organism>
<evidence type="ECO:0000259" key="1">
    <source>
        <dbReference type="Pfam" id="PF03732"/>
    </source>
</evidence>
<name>A0A7J0F933_9ERIC</name>
<protein>
    <recommendedName>
        <fullName evidence="1">Retrotransposon gag domain-containing protein</fullName>
    </recommendedName>
</protein>
<keyword evidence="3" id="KW-1185">Reference proteome</keyword>
<dbReference type="OrthoDB" id="1685975at2759"/>
<sequence>MCKVFSSSLGDLGLKWFDKLPAESIGSFYQLTESFVALFVINTKAPKGIKSLLTLKKGKNEMLHNYSKRHWEFYYKIDECSKELAMVSYKLGLTPSKKLWEDLTLNPLDELYELMSKVEMFAWLEDDVKQAERAVGTSSRGNSKFKYRKNVGDYEDRAGHFKEYVGYEKTKAKETEVRPNLSLHELPHWPWGTVSLKVRAGSQELMTEFIVIDIPSPYNAIMVDEEREVLKDVGKAPKAKVMEDLMHYDLHDPNSDCFFLMGSNLTERERTEFIEFLTANIEVFVWTPYEMPEIDLDYIKHELNVIHNMKSTKQ</sequence>
<accession>A0A7J0F933</accession>